<dbReference type="AlphaFoldDB" id="N8Y0I6"/>
<dbReference type="RefSeq" id="WP_004815055.1">
    <property type="nucleotide sequence ID" value="NZ_KB849452.1"/>
</dbReference>
<dbReference type="SUPFAM" id="SSF52540">
    <property type="entry name" value="P-loop containing nucleoside triphosphate hydrolases"/>
    <property type="match status" value="1"/>
</dbReference>
<dbReference type="Gene3D" id="3.40.50.300">
    <property type="entry name" value="P-loop containing nucleotide triphosphate hydrolases"/>
    <property type="match status" value="1"/>
</dbReference>
<feature type="domain" description="Endonuclease GajA/Old nuclease/RecF-like AAA" evidence="1">
    <location>
        <begin position="2"/>
        <end position="342"/>
    </location>
</feature>
<dbReference type="EMBL" id="APPI01000016">
    <property type="protein sequence ID" value="ENV13108.1"/>
    <property type="molecule type" value="Genomic_DNA"/>
</dbReference>
<dbReference type="HOGENOM" id="CLU_040421_0_0_6"/>
<proteinExistence type="predicted"/>
<evidence type="ECO:0000313" key="3">
    <source>
        <dbReference type="Proteomes" id="UP000018438"/>
    </source>
</evidence>
<organism evidence="2 3">
    <name type="scientific">Acinetobacter schindleri NIPH 900</name>
    <dbReference type="NCBI Taxonomy" id="1217675"/>
    <lineage>
        <taxon>Bacteria</taxon>
        <taxon>Pseudomonadati</taxon>
        <taxon>Pseudomonadota</taxon>
        <taxon>Gammaproteobacteria</taxon>
        <taxon>Moraxellales</taxon>
        <taxon>Moraxellaceae</taxon>
        <taxon>Acinetobacter</taxon>
    </lineage>
</organism>
<gene>
    <name evidence="2" type="ORF">F965_01779</name>
</gene>
<dbReference type="InterPro" id="IPR027417">
    <property type="entry name" value="P-loop_NTPase"/>
</dbReference>
<comment type="caution">
    <text evidence="2">The sequence shown here is derived from an EMBL/GenBank/DDBJ whole genome shotgun (WGS) entry which is preliminary data.</text>
</comment>
<evidence type="ECO:0000313" key="2">
    <source>
        <dbReference type="EMBL" id="ENV13108.1"/>
    </source>
</evidence>
<sequence>MMYINSLKLKCFKGFSKEPTILTFNKPNGEKGSGLNILIGENNCGKSTILEAVEFLREGSKKSQDVLIFKAEIEEQKEHAEVELEFEGEIQNTISMFAQPNKVKVFSDRIYVCEESKSYLKLKRSTQDQKAIELWNKNNSLFENVSGIDASIKKMFETNFIWADTDPNDQASFGASTLCGLLLKEIAESHKHTEEYQQFQNKFHEVFNSEDSELRKKLVEIENQLGELVKKQFGKATIKFGFEELNIQYFFKNTSLLVDDGINVPMSEKGNDMQRAIALALLQVYAETIAYDPEKAATKPFYFFIDEPELCLHPKGQKKLLDALLEISKVRQVFVTTHSPYFLNTLYLKNMGIHIFKKEGNRNVIERAEVNYLFPWSPTWGEINYRAYNLTTVDFHNELFGYIQESIAEKENLRAFDNWLEQNNAVSKDHQWTKDGEKFESVTLMHFIRNHIHHPENQYMKSNMYDMNDLELSIAQMIKIIKNYSNKTELDRAS</sequence>
<protein>
    <recommendedName>
        <fullName evidence="1">Endonuclease GajA/Old nuclease/RecF-like AAA domain-containing protein</fullName>
    </recommendedName>
</protein>
<accession>N8Y0I6</accession>
<name>N8Y0I6_9GAMM</name>
<evidence type="ECO:0000259" key="1">
    <source>
        <dbReference type="Pfam" id="PF13175"/>
    </source>
</evidence>
<dbReference type="PATRIC" id="fig|1217675.3.peg.1715"/>
<dbReference type="PANTHER" id="PTHR43581">
    <property type="entry name" value="ATP/GTP PHOSPHATASE"/>
    <property type="match status" value="1"/>
</dbReference>
<reference evidence="2 3" key="1">
    <citation type="submission" date="2013-02" db="EMBL/GenBank/DDBJ databases">
        <title>The Genome Sequence of Acinetobacter schindleri NIPH 900.</title>
        <authorList>
            <consortium name="The Broad Institute Genome Sequencing Platform"/>
            <consortium name="The Broad Institute Genome Sequencing Center for Infectious Disease"/>
            <person name="Cerqueira G."/>
            <person name="Feldgarden M."/>
            <person name="Courvalin P."/>
            <person name="Perichon B."/>
            <person name="Grillot-Courvalin C."/>
            <person name="Clermont D."/>
            <person name="Rocha E."/>
            <person name="Yoon E.-J."/>
            <person name="Nemec A."/>
            <person name="Walker B."/>
            <person name="Young S.K."/>
            <person name="Zeng Q."/>
            <person name="Gargeya S."/>
            <person name="Fitzgerald M."/>
            <person name="Haas B."/>
            <person name="Abouelleil A."/>
            <person name="Alvarado L."/>
            <person name="Arachchi H.M."/>
            <person name="Berlin A.M."/>
            <person name="Chapman S.B."/>
            <person name="Dewar J."/>
            <person name="Goldberg J."/>
            <person name="Griggs A."/>
            <person name="Gujja S."/>
            <person name="Hansen M."/>
            <person name="Howarth C."/>
            <person name="Imamovic A."/>
            <person name="Larimer J."/>
            <person name="McCowan C."/>
            <person name="Murphy C."/>
            <person name="Neiman D."/>
            <person name="Pearson M."/>
            <person name="Priest M."/>
            <person name="Roberts A."/>
            <person name="Saif S."/>
            <person name="Shea T."/>
            <person name="Sisk P."/>
            <person name="Sykes S."/>
            <person name="Wortman J."/>
            <person name="Nusbaum C."/>
            <person name="Birren B."/>
        </authorList>
    </citation>
    <scope>NUCLEOTIDE SEQUENCE [LARGE SCALE GENOMIC DNA]</scope>
    <source>
        <strain evidence="2 3">NIPH 900</strain>
    </source>
</reference>
<dbReference type="InterPro" id="IPR051396">
    <property type="entry name" value="Bact_Antivir_Def_Nuclease"/>
</dbReference>
<dbReference type="Pfam" id="PF13175">
    <property type="entry name" value="AAA_15"/>
    <property type="match status" value="1"/>
</dbReference>
<keyword evidence="3" id="KW-1185">Reference proteome</keyword>
<dbReference type="Proteomes" id="UP000018438">
    <property type="component" value="Unassembled WGS sequence"/>
</dbReference>
<dbReference type="InterPro" id="IPR041685">
    <property type="entry name" value="AAA_GajA/Old/RecF-like"/>
</dbReference>
<dbReference type="PANTHER" id="PTHR43581:SF2">
    <property type="entry name" value="EXCINUCLEASE ATPASE SUBUNIT"/>
    <property type="match status" value="1"/>
</dbReference>